<protein>
    <recommendedName>
        <fullName evidence="4">DUF2799 domain-containing protein</fullName>
    </recommendedName>
</protein>
<dbReference type="AlphaFoldDB" id="A0A387FN12"/>
<dbReference type="OrthoDB" id="7226379at2"/>
<evidence type="ECO:0008006" key="4">
    <source>
        <dbReference type="Google" id="ProtNLM"/>
    </source>
</evidence>
<keyword evidence="3" id="KW-1185">Reference proteome</keyword>
<keyword evidence="1" id="KW-0732">Signal</keyword>
<feature type="chain" id="PRO_5017261600" description="DUF2799 domain-containing protein" evidence="1">
    <location>
        <begin position="20"/>
        <end position="141"/>
    </location>
</feature>
<evidence type="ECO:0000256" key="1">
    <source>
        <dbReference type="SAM" id="SignalP"/>
    </source>
</evidence>
<proteinExistence type="predicted"/>
<feature type="signal peptide" evidence="1">
    <location>
        <begin position="1"/>
        <end position="19"/>
    </location>
</feature>
<organism evidence="2 3">
    <name type="scientific">Rhizobium jaguaris</name>
    <dbReference type="NCBI Taxonomy" id="1312183"/>
    <lineage>
        <taxon>Bacteria</taxon>
        <taxon>Pseudomonadati</taxon>
        <taxon>Pseudomonadota</taxon>
        <taxon>Alphaproteobacteria</taxon>
        <taxon>Hyphomicrobiales</taxon>
        <taxon>Rhizobiaceae</taxon>
        <taxon>Rhizobium/Agrobacterium group</taxon>
        <taxon>Rhizobium</taxon>
    </lineage>
</organism>
<sequence length="141" mass="15085">MQLLLASLFACGCVSLVDAVPWPVAESYINPVVDCSQSTNPAACRHTRDTWKVDYGDAISGKSQGQRNVAFCLSTGCDKAIQPDKILGCAWQIVIAKSGQAEPDGTDALNLKRFCGPDYVAQADRRAAETQAGTMLMMIGK</sequence>
<dbReference type="EMBL" id="CP032694">
    <property type="protein sequence ID" value="AYG60188.1"/>
    <property type="molecule type" value="Genomic_DNA"/>
</dbReference>
<accession>A0A387FN12</accession>
<reference evidence="2 3" key="1">
    <citation type="submission" date="2018-10" db="EMBL/GenBank/DDBJ databases">
        <title>Rhizobium etli, R. leguminosarum and a new Rhizobium genospecies from Phaseolus dumosus.</title>
        <authorList>
            <person name="Ramirez-Puebla S.T."/>
            <person name="Rogel-Hernandez M.A."/>
            <person name="Guerrero G."/>
            <person name="Ormeno-Orrillo E."/>
            <person name="Martinez-Romero J.C."/>
            <person name="Negrete-Yankelevich S."/>
            <person name="Martinez-Romero E."/>
        </authorList>
    </citation>
    <scope>NUCLEOTIDE SEQUENCE [LARGE SCALE GENOMIC DNA]</scope>
    <source>
        <strain evidence="2 3">CCGE525</strain>
    </source>
</reference>
<dbReference type="KEGG" id="rjg:CCGE525_16220"/>
<dbReference type="RefSeq" id="WP_120705178.1">
    <property type="nucleotide sequence ID" value="NZ_CP032694.1"/>
</dbReference>
<dbReference type="Proteomes" id="UP000282195">
    <property type="component" value="Chromosome"/>
</dbReference>
<evidence type="ECO:0000313" key="3">
    <source>
        <dbReference type="Proteomes" id="UP000282195"/>
    </source>
</evidence>
<gene>
    <name evidence="2" type="ORF">CCGE525_16220</name>
</gene>
<name>A0A387FN12_9HYPH</name>
<evidence type="ECO:0000313" key="2">
    <source>
        <dbReference type="EMBL" id="AYG60188.1"/>
    </source>
</evidence>